<keyword evidence="1" id="KW-0812">Transmembrane</keyword>
<name>A0A5C6LPC5_9BACT</name>
<dbReference type="RefSeq" id="WP_146308039.1">
    <property type="nucleotide sequence ID" value="NZ_VOHS01000058.1"/>
</dbReference>
<sequence>MGRKMGELQLAGKRGRRLYFYFSGHGIGVTMMNSAMLLPKWTTFMRNYALSSEKYIQELVNKGTFEEIYFFMDCCRNRIPGVNGQPPLFGSPGPAPQPTEYMLCYGADLIM</sequence>
<proteinExistence type="predicted"/>
<evidence type="ECO:0000313" key="3">
    <source>
        <dbReference type="Proteomes" id="UP000318815"/>
    </source>
</evidence>
<organism evidence="2 3">
    <name type="scientific">Chitinophaga pinensis</name>
    <dbReference type="NCBI Taxonomy" id="79329"/>
    <lineage>
        <taxon>Bacteria</taxon>
        <taxon>Pseudomonadati</taxon>
        <taxon>Bacteroidota</taxon>
        <taxon>Chitinophagia</taxon>
        <taxon>Chitinophagales</taxon>
        <taxon>Chitinophagaceae</taxon>
        <taxon>Chitinophaga</taxon>
    </lineage>
</organism>
<protein>
    <recommendedName>
        <fullName evidence="4">Caspase family protein</fullName>
    </recommendedName>
</protein>
<evidence type="ECO:0000313" key="2">
    <source>
        <dbReference type="EMBL" id="TWV93271.1"/>
    </source>
</evidence>
<keyword evidence="3" id="KW-1185">Reference proteome</keyword>
<evidence type="ECO:0008006" key="4">
    <source>
        <dbReference type="Google" id="ProtNLM"/>
    </source>
</evidence>
<evidence type="ECO:0000256" key="1">
    <source>
        <dbReference type="SAM" id="Phobius"/>
    </source>
</evidence>
<keyword evidence="1" id="KW-0472">Membrane</keyword>
<dbReference type="OrthoDB" id="8447555at2"/>
<dbReference type="EMBL" id="VOHS01000058">
    <property type="protein sequence ID" value="TWV93271.1"/>
    <property type="molecule type" value="Genomic_DNA"/>
</dbReference>
<reference evidence="2 3" key="1">
    <citation type="submission" date="2019-08" db="EMBL/GenBank/DDBJ databases">
        <title>Whole genome sequencing of chitin degrading bacteria Chitinophaga pinensis YS16.</title>
        <authorList>
            <person name="Singh R.P."/>
            <person name="Manchanda G."/>
            <person name="Maurya I.K."/>
            <person name="Joshi N.K."/>
            <person name="Srivastava A.K."/>
        </authorList>
    </citation>
    <scope>NUCLEOTIDE SEQUENCE [LARGE SCALE GENOMIC DNA]</scope>
    <source>
        <strain evidence="2 3">YS-16</strain>
    </source>
</reference>
<comment type="caution">
    <text evidence="2">The sequence shown here is derived from an EMBL/GenBank/DDBJ whole genome shotgun (WGS) entry which is preliminary data.</text>
</comment>
<dbReference type="AlphaFoldDB" id="A0A5C6LPC5"/>
<gene>
    <name evidence="2" type="ORF">FEF09_27330</name>
</gene>
<dbReference type="Proteomes" id="UP000318815">
    <property type="component" value="Unassembled WGS sequence"/>
</dbReference>
<accession>A0A5C6LPC5</accession>
<keyword evidence="1" id="KW-1133">Transmembrane helix</keyword>
<feature type="transmembrane region" description="Helical" evidence="1">
    <location>
        <begin position="20"/>
        <end position="38"/>
    </location>
</feature>